<evidence type="ECO:0008006" key="3">
    <source>
        <dbReference type="Google" id="ProtNLM"/>
    </source>
</evidence>
<dbReference type="AlphaFoldDB" id="A0A218W119"/>
<organism evidence="1 2">
    <name type="scientific">Punica granatum</name>
    <name type="common">Pomegranate</name>
    <dbReference type="NCBI Taxonomy" id="22663"/>
    <lineage>
        <taxon>Eukaryota</taxon>
        <taxon>Viridiplantae</taxon>
        <taxon>Streptophyta</taxon>
        <taxon>Embryophyta</taxon>
        <taxon>Tracheophyta</taxon>
        <taxon>Spermatophyta</taxon>
        <taxon>Magnoliopsida</taxon>
        <taxon>eudicotyledons</taxon>
        <taxon>Gunneridae</taxon>
        <taxon>Pentapetalae</taxon>
        <taxon>rosids</taxon>
        <taxon>malvids</taxon>
        <taxon>Myrtales</taxon>
        <taxon>Lythraceae</taxon>
        <taxon>Punica</taxon>
    </lineage>
</organism>
<proteinExistence type="predicted"/>
<evidence type="ECO:0000313" key="1">
    <source>
        <dbReference type="EMBL" id="OWM66168.1"/>
    </source>
</evidence>
<dbReference type="PANTHER" id="PTHR31325">
    <property type="entry name" value="OS01G0798800 PROTEIN-RELATED"/>
    <property type="match status" value="1"/>
</dbReference>
<name>A0A218W119_PUNGR</name>
<reference evidence="2" key="1">
    <citation type="journal article" date="2017" name="Plant J.">
        <title>The pomegranate (Punica granatum L.) genome and the genomics of punicalagin biosynthesis.</title>
        <authorList>
            <person name="Qin G."/>
            <person name="Xu C."/>
            <person name="Ming R."/>
            <person name="Tang H."/>
            <person name="Guyot R."/>
            <person name="Kramer E.M."/>
            <person name="Hu Y."/>
            <person name="Yi X."/>
            <person name="Qi Y."/>
            <person name="Xu X."/>
            <person name="Gao Z."/>
            <person name="Pan H."/>
            <person name="Jian J."/>
            <person name="Tian Y."/>
            <person name="Yue Z."/>
            <person name="Xu Y."/>
        </authorList>
    </citation>
    <scope>NUCLEOTIDE SEQUENCE [LARGE SCALE GENOMIC DNA]</scope>
    <source>
        <strain evidence="2">cv. Dabenzi</strain>
    </source>
</reference>
<sequence>MILQRNNRSDMMSTGSGFDQTILIWHSATEVWYFSDRTEMDKHQGLLRYADTSLEAKQYFEEQRSKMRQKGSNWAHQIAKLEMKWRSRVLKWVYKGSHKSPTSKDVCQASNWLLGVKTTILPSKIKGGKSKSTLFDACLLVSELKGLEKTARWTLSDKVWAEALLYAAYSCEGYEHSKRLSEGGELLSHVWLLLAHFSISKLVNTSEGQLLKK</sequence>
<dbReference type="InterPro" id="IPR007658">
    <property type="entry name" value="DUF594"/>
</dbReference>
<dbReference type="EMBL" id="MTKT01005554">
    <property type="protein sequence ID" value="OWM66168.1"/>
    <property type="molecule type" value="Genomic_DNA"/>
</dbReference>
<accession>A0A218W119</accession>
<gene>
    <name evidence="1" type="ORF">CDL15_Pgr013385</name>
</gene>
<dbReference type="Pfam" id="PF04578">
    <property type="entry name" value="DUF594"/>
    <property type="match status" value="1"/>
</dbReference>
<protein>
    <recommendedName>
        <fullName evidence="3">DUF4220 domain-containing protein</fullName>
    </recommendedName>
</protein>
<comment type="caution">
    <text evidence="1">The sequence shown here is derived from an EMBL/GenBank/DDBJ whole genome shotgun (WGS) entry which is preliminary data.</text>
</comment>
<evidence type="ECO:0000313" key="2">
    <source>
        <dbReference type="Proteomes" id="UP000197138"/>
    </source>
</evidence>
<dbReference type="Proteomes" id="UP000197138">
    <property type="component" value="Unassembled WGS sequence"/>
</dbReference>